<feature type="chain" id="PRO_5002043855" evidence="1">
    <location>
        <begin position="21"/>
        <end position="43"/>
    </location>
</feature>
<proteinExistence type="predicted"/>
<evidence type="ECO:0000256" key="1">
    <source>
        <dbReference type="SAM" id="SignalP"/>
    </source>
</evidence>
<reference evidence="2" key="2">
    <citation type="journal article" date="2015" name="Data Brief">
        <title>Shoot transcriptome of the giant reed, Arundo donax.</title>
        <authorList>
            <person name="Barrero R.A."/>
            <person name="Guerrero F.D."/>
            <person name="Moolhuijzen P."/>
            <person name="Goolsby J.A."/>
            <person name="Tidwell J."/>
            <person name="Bellgard S.E."/>
            <person name="Bellgard M.I."/>
        </authorList>
    </citation>
    <scope>NUCLEOTIDE SEQUENCE</scope>
    <source>
        <tissue evidence="2">Shoot tissue taken approximately 20 cm above the soil surface</tissue>
    </source>
</reference>
<dbReference type="AlphaFoldDB" id="A0A0A9DYA6"/>
<evidence type="ECO:0000313" key="2">
    <source>
        <dbReference type="EMBL" id="JAD93544.1"/>
    </source>
</evidence>
<organism evidence="2">
    <name type="scientific">Arundo donax</name>
    <name type="common">Giant reed</name>
    <name type="synonym">Donax arundinaceus</name>
    <dbReference type="NCBI Taxonomy" id="35708"/>
    <lineage>
        <taxon>Eukaryota</taxon>
        <taxon>Viridiplantae</taxon>
        <taxon>Streptophyta</taxon>
        <taxon>Embryophyta</taxon>
        <taxon>Tracheophyta</taxon>
        <taxon>Spermatophyta</taxon>
        <taxon>Magnoliopsida</taxon>
        <taxon>Liliopsida</taxon>
        <taxon>Poales</taxon>
        <taxon>Poaceae</taxon>
        <taxon>PACMAD clade</taxon>
        <taxon>Arundinoideae</taxon>
        <taxon>Arundineae</taxon>
        <taxon>Arundo</taxon>
    </lineage>
</organism>
<keyword evidence="1" id="KW-0732">Signal</keyword>
<name>A0A0A9DYA6_ARUDO</name>
<sequence length="43" mass="4903">MIVLFALIICSSLSSPPPHARDFSFIFYLNLTSHQFYRILAAT</sequence>
<reference evidence="2" key="1">
    <citation type="submission" date="2014-09" db="EMBL/GenBank/DDBJ databases">
        <authorList>
            <person name="Magalhaes I.L.F."/>
            <person name="Oliveira U."/>
            <person name="Santos F.R."/>
            <person name="Vidigal T.H.D.A."/>
            <person name="Brescovit A.D."/>
            <person name="Santos A.J."/>
        </authorList>
    </citation>
    <scope>NUCLEOTIDE SEQUENCE</scope>
    <source>
        <tissue evidence="2">Shoot tissue taken approximately 20 cm above the soil surface</tissue>
    </source>
</reference>
<dbReference type="EMBL" id="GBRH01204351">
    <property type="protein sequence ID" value="JAD93544.1"/>
    <property type="molecule type" value="Transcribed_RNA"/>
</dbReference>
<feature type="signal peptide" evidence="1">
    <location>
        <begin position="1"/>
        <end position="20"/>
    </location>
</feature>
<accession>A0A0A9DYA6</accession>
<protein>
    <submittedName>
        <fullName evidence="2">Uncharacterized protein</fullName>
    </submittedName>
</protein>